<dbReference type="InterPro" id="IPR015943">
    <property type="entry name" value="WD40/YVTN_repeat-like_dom_sf"/>
</dbReference>
<dbReference type="InterPro" id="IPR036322">
    <property type="entry name" value="WD40_repeat_dom_sf"/>
</dbReference>
<dbReference type="GO" id="GO:0000445">
    <property type="term" value="C:THO complex part of transcription export complex"/>
    <property type="evidence" value="ECO:0007669"/>
    <property type="project" value="TreeGrafter"/>
</dbReference>
<reference evidence="7" key="1">
    <citation type="submission" date="2016-06" db="UniProtKB">
        <authorList>
            <consortium name="WormBaseParasite"/>
        </authorList>
    </citation>
    <scope>IDENTIFICATION</scope>
</reference>
<dbReference type="EMBL" id="UZAM01006835">
    <property type="protein sequence ID" value="VDO94427.1"/>
    <property type="molecule type" value="Genomic_DNA"/>
</dbReference>
<dbReference type="PROSITE" id="PS00678">
    <property type="entry name" value="WD_REPEATS_1"/>
    <property type="match status" value="1"/>
</dbReference>
<feature type="repeat" description="WD" evidence="4">
    <location>
        <begin position="22"/>
        <end position="63"/>
    </location>
</feature>
<reference evidence="5 6" key="2">
    <citation type="submission" date="2018-11" db="EMBL/GenBank/DDBJ databases">
        <authorList>
            <consortium name="Pathogen Informatics"/>
        </authorList>
    </citation>
    <scope>NUCLEOTIDE SEQUENCE [LARGE SCALE GENOMIC DNA]</scope>
</reference>
<dbReference type="PANTHER" id="PTHR22839">
    <property type="entry name" value="THO COMPLEX SUBUNIT 3 THO3"/>
    <property type="match status" value="1"/>
</dbReference>
<evidence type="ECO:0000256" key="3">
    <source>
        <dbReference type="ARBA" id="ARBA00046343"/>
    </source>
</evidence>
<evidence type="ECO:0000256" key="1">
    <source>
        <dbReference type="ARBA" id="ARBA00022574"/>
    </source>
</evidence>
<dbReference type="InterPro" id="IPR020472">
    <property type="entry name" value="WD40_PAC1"/>
</dbReference>
<keyword evidence="1 4" id="KW-0853">WD repeat</keyword>
<feature type="repeat" description="WD" evidence="4">
    <location>
        <begin position="192"/>
        <end position="233"/>
    </location>
</feature>
<dbReference type="InterPro" id="IPR040132">
    <property type="entry name" value="Tex1/THOC3"/>
</dbReference>
<dbReference type="Gene3D" id="2.130.10.10">
    <property type="entry name" value="YVTN repeat-like/Quinoprotein amine dehydrogenase"/>
    <property type="match status" value="2"/>
</dbReference>
<keyword evidence="2" id="KW-0677">Repeat</keyword>
<dbReference type="WBParaSite" id="SBAD_0000153401-mRNA-1">
    <property type="protein sequence ID" value="SBAD_0000153401-mRNA-1"/>
    <property type="gene ID" value="SBAD_0000153401"/>
</dbReference>
<sequence length="342" mass="38318">MNLRSYRDLVEYFKSHDRTSIVDAHQAKVHSVVWNSDGGRLASGSFDKTVCVFNLDNGCKLVREQTFRGHTDQVDQVSWHQSHSDLLASAGGDMTVRVWDARSHKCAATVNTKGENINIAWSPDGNTIGVGNKDDLISFIETRNYKIIASEQFKVETNEFSWDKSNHFFFLTNGIGQIIVLKWPELENVVTLQAHPSNIICIEFDRTGQYFAVGSTDALVSLWDTRHLTCLRTFDSMLTANVTSCYEVFIFRLDWPVRAVSFSNDSTMLASGSEDLCIDVAYIETGEKVCEVKCESPTFTVAWQPQSYLLAYACDDKVSNAYGHAEREAGTIKLFGLTADQA</sequence>
<dbReference type="PANTHER" id="PTHR22839:SF0">
    <property type="entry name" value="THO COMPLEX SUBUNIT 3"/>
    <property type="match status" value="1"/>
</dbReference>
<comment type="similarity">
    <text evidence="3">Belongs to the THOC3 family.</text>
</comment>
<feature type="repeat" description="WD" evidence="4">
    <location>
        <begin position="67"/>
        <end position="109"/>
    </location>
</feature>
<keyword evidence="6" id="KW-1185">Reference proteome</keyword>
<proteinExistence type="inferred from homology"/>
<dbReference type="PROSITE" id="PS50082">
    <property type="entry name" value="WD_REPEATS_2"/>
    <property type="match status" value="3"/>
</dbReference>
<evidence type="ECO:0000256" key="2">
    <source>
        <dbReference type="ARBA" id="ARBA00022737"/>
    </source>
</evidence>
<dbReference type="AlphaFoldDB" id="A0A183ICX3"/>
<evidence type="ECO:0000313" key="7">
    <source>
        <dbReference type="WBParaSite" id="SBAD_0000153401-mRNA-1"/>
    </source>
</evidence>
<dbReference type="GO" id="GO:0006406">
    <property type="term" value="P:mRNA export from nucleus"/>
    <property type="evidence" value="ECO:0007669"/>
    <property type="project" value="InterPro"/>
</dbReference>
<gene>
    <name evidence="5" type="ORF">SBAD_LOCUS1467</name>
</gene>
<dbReference type="InterPro" id="IPR001680">
    <property type="entry name" value="WD40_rpt"/>
</dbReference>
<organism evidence="7">
    <name type="scientific">Soboliphyme baturini</name>
    <dbReference type="NCBI Taxonomy" id="241478"/>
    <lineage>
        <taxon>Eukaryota</taxon>
        <taxon>Metazoa</taxon>
        <taxon>Ecdysozoa</taxon>
        <taxon>Nematoda</taxon>
        <taxon>Enoplea</taxon>
        <taxon>Dorylaimia</taxon>
        <taxon>Dioctophymatida</taxon>
        <taxon>Dioctophymatoidea</taxon>
        <taxon>Soboliphymatidae</taxon>
        <taxon>Soboliphyme</taxon>
    </lineage>
</organism>
<dbReference type="Proteomes" id="UP000270296">
    <property type="component" value="Unassembled WGS sequence"/>
</dbReference>
<dbReference type="SMART" id="SM00320">
    <property type="entry name" value="WD40"/>
    <property type="match status" value="6"/>
</dbReference>
<dbReference type="PROSITE" id="PS50294">
    <property type="entry name" value="WD_REPEATS_REGION"/>
    <property type="match status" value="3"/>
</dbReference>
<protein>
    <submittedName>
        <fullName evidence="7">WD_REPEATS_REGION domain-containing protein</fullName>
    </submittedName>
</protein>
<name>A0A183ICX3_9BILA</name>
<accession>A0A183ICX3</accession>
<evidence type="ECO:0000256" key="4">
    <source>
        <dbReference type="PROSITE-ProRule" id="PRU00221"/>
    </source>
</evidence>
<dbReference type="InterPro" id="IPR019775">
    <property type="entry name" value="WD40_repeat_CS"/>
</dbReference>
<evidence type="ECO:0000313" key="6">
    <source>
        <dbReference type="Proteomes" id="UP000270296"/>
    </source>
</evidence>
<dbReference type="Pfam" id="PF25174">
    <property type="entry name" value="Beta-prop_THOC3"/>
    <property type="match status" value="1"/>
</dbReference>
<dbReference type="SUPFAM" id="SSF50978">
    <property type="entry name" value="WD40 repeat-like"/>
    <property type="match status" value="1"/>
</dbReference>
<evidence type="ECO:0000313" key="5">
    <source>
        <dbReference type="EMBL" id="VDO94427.1"/>
    </source>
</evidence>
<dbReference type="OrthoDB" id="340259at2759"/>
<dbReference type="PRINTS" id="PR00320">
    <property type="entry name" value="GPROTEINBRPT"/>
</dbReference>